<gene>
    <name evidence="1" type="ORF">AM629_18010</name>
</gene>
<organism evidence="1 2">
    <name type="scientific">Photorhabdus heterorhabditis</name>
    <dbReference type="NCBI Taxonomy" id="880156"/>
    <lineage>
        <taxon>Bacteria</taxon>
        <taxon>Pseudomonadati</taxon>
        <taxon>Pseudomonadota</taxon>
        <taxon>Gammaproteobacteria</taxon>
        <taxon>Enterobacterales</taxon>
        <taxon>Morganellaceae</taxon>
        <taxon>Photorhabdus</taxon>
    </lineage>
</organism>
<comment type="caution">
    <text evidence="1">The sequence shown here is derived from an EMBL/GenBank/DDBJ whole genome shotgun (WGS) entry which is preliminary data.</text>
</comment>
<dbReference type="Proteomes" id="UP000037727">
    <property type="component" value="Unassembled WGS sequence"/>
</dbReference>
<accession>A0ABR5K855</accession>
<reference evidence="1 2" key="1">
    <citation type="submission" date="2015-09" db="EMBL/GenBank/DDBJ databases">
        <title>Draft genome sequence and assembly of Photorhabdus sp. VMG, a bacterial symbiont associated with Heterorhabditis zealandica.</title>
        <authorList>
            <person name="Naidoo S."/>
            <person name="Featherston J."/>
            <person name="Mothupi B."/>
            <person name="Gray V.M."/>
        </authorList>
    </citation>
    <scope>NUCLEOTIDE SEQUENCE [LARGE SCALE GENOMIC DNA]</scope>
    <source>
        <strain evidence="1 2">VMG</strain>
    </source>
</reference>
<evidence type="ECO:0000313" key="2">
    <source>
        <dbReference type="Proteomes" id="UP000037727"/>
    </source>
</evidence>
<proteinExistence type="predicted"/>
<evidence type="ECO:0000313" key="1">
    <source>
        <dbReference type="EMBL" id="KOY60666.1"/>
    </source>
</evidence>
<name>A0ABR5K855_9GAMM</name>
<sequence>MLFLSVLSSWRIVKHSRNKGSSGVQDIPHGIFVNREKSVLFNLTSTLIIRKAMMMAGKISLRDSQVGQCVMVSGWDY</sequence>
<keyword evidence="2" id="KW-1185">Reference proteome</keyword>
<dbReference type="EMBL" id="LJCS01000070">
    <property type="protein sequence ID" value="KOY60666.1"/>
    <property type="molecule type" value="Genomic_DNA"/>
</dbReference>
<protein>
    <submittedName>
        <fullName evidence="1">Uncharacterized protein</fullName>
    </submittedName>
</protein>